<sequence length="471" mass="52045">MTRPMRSVLFGLLLVCATLAHGTQAPKYIFLFIGDGMGFNHVEASQIYAEKVGTDTGERSLLFPTFPVMTQVCTRSASHLITCSSAAATALATGEKTTNYVIGMDAKKQHGLKSLARQLKGKGYKIGIITSASIDHATPGGFYASQPDRSMYYEIGVDAANSGFDFFGGAGLLQPRSKRNASAPCLYDLFHQKGYTMYRGMDAYNRSHVKDKVLLFPTDTVSGSLKYALDRSEKDLGLPDLTKACLDNFAETAKKGFFMMVEGGKIDWAAHAHDAATVVTETVDFDQCIRLAYEFYKKHPDETLILVTADHETGGLGLGNSDTNLNIELLKYQQCSQEALTNAMRKMKTAKAVPSWGEMKSFLKKKLGFWEQITITPHEELELLICYEQSFLKKKSKDIVSLYAKDEPLAVAAVALLDKKASIGWTTKSHTGAPVPLYVVGKQAHLYSGRRDNTDMANILRQLFNLKQWEE</sequence>
<dbReference type="PRINTS" id="PR00113">
    <property type="entry name" value="ALKPHPHTASE"/>
</dbReference>
<evidence type="ECO:0000313" key="4">
    <source>
        <dbReference type="EMBL" id="MBC5604077.1"/>
    </source>
</evidence>
<dbReference type="InterPro" id="IPR001952">
    <property type="entry name" value="Alkaline_phosphatase"/>
</dbReference>
<dbReference type="Proteomes" id="UP000600600">
    <property type="component" value="Unassembled WGS sequence"/>
</dbReference>
<proteinExistence type="inferred from homology"/>
<protein>
    <submittedName>
        <fullName evidence="4">Alkaline phosphatase</fullName>
    </submittedName>
</protein>
<dbReference type="PANTHER" id="PTHR11596">
    <property type="entry name" value="ALKALINE PHOSPHATASE"/>
    <property type="match status" value="1"/>
</dbReference>
<accession>A0ABR7C8E2</accession>
<dbReference type="RefSeq" id="WP_143864811.1">
    <property type="nucleotide sequence ID" value="NZ_JACOOE010000002.1"/>
</dbReference>
<evidence type="ECO:0000256" key="2">
    <source>
        <dbReference type="RuleBase" id="RU003946"/>
    </source>
</evidence>
<dbReference type="SUPFAM" id="SSF53649">
    <property type="entry name" value="Alkaline phosphatase-like"/>
    <property type="match status" value="1"/>
</dbReference>
<dbReference type="InterPro" id="IPR017850">
    <property type="entry name" value="Alkaline_phosphatase_core_sf"/>
</dbReference>
<dbReference type="Gene3D" id="1.10.60.40">
    <property type="match status" value="1"/>
</dbReference>
<name>A0ABR7C8E2_9BACE</name>
<keyword evidence="3" id="KW-0732">Signal</keyword>
<dbReference type="CDD" id="cd16012">
    <property type="entry name" value="ALP"/>
    <property type="match status" value="1"/>
</dbReference>
<comment type="similarity">
    <text evidence="2">Belongs to the alkaline phosphatase family.</text>
</comment>
<dbReference type="Pfam" id="PF00245">
    <property type="entry name" value="Alk_phosphatase"/>
    <property type="match status" value="2"/>
</dbReference>
<gene>
    <name evidence="4" type="ORF">H8S67_05260</name>
</gene>
<organism evidence="4 5">
    <name type="scientific">Bacteroides difficilis</name>
    <dbReference type="NCBI Taxonomy" id="2763021"/>
    <lineage>
        <taxon>Bacteria</taxon>
        <taxon>Pseudomonadati</taxon>
        <taxon>Bacteroidota</taxon>
        <taxon>Bacteroidia</taxon>
        <taxon>Bacteroidales</taxon>
        <taxon>Bacteroidaceae</taxon>
        <taxon>Bacteroides</taxon>
    </lineage>
</organism>
<keyword evidence="5" id="KW-1185">Reference proteome</keyword>
<feature type="chain" id="PRO_5046033021" evidence="3">
    <location>
        <begin position="23"/>
        <end position="471"/>
    </location>
</feature>
<dbReference type="PANTHER" id="PTHR11596:SF5">
    <property type="entry name" value="ALKALINE PHOSPHATASE"/>
    <property type="match status" value="1"/>
</dbReference>
<comment type="caution">
    <text evidence="4">The sequence shown here is derived from an EMBL/GenBank/DDBJ whole genome shotgun (WGS) entry which is preliminary data.</text>
</comment>
<feature type="signal peptide" evidence="3">
    <location>
        <begin position="1"/>
        <end position="22"/>
    </location>
</feature>
<dbReference type="SMART" id="SM00098">
    <property type="entry name" value="alkPPc"/>
    <property type="match status" value="1"/>
</dbReference>
<evidence type="ECO:0000313" key="5">
    <source>
        <dbReference type="Proteomes" id="UP000600600"/>
    </source>
</evidence>
<reference evidence="4 5" key="1">
    <citation type="submission" date="2020-08" db="EMBL/GenBank/DDBJ databases">
        <title>Genome public.</title>
        <authorList>
            <person name="Liu C."/>
            <person name="Sun Q."/>
        </authorList>
    </citation>
    <scope>NUCLEOTIDE SEQUENCE [LARGE SCALE GENOMIC DNA]</scope>
    <source>
        <strain evidence="4 5">M27</strain>
    </source>
</reference>
<dbReference type="Gene3D" id="3.40.720.10">
    <property type="entry name" value="Alkaline Phosphatase, subunit A"/>
    <property type="match status" value="1"/>
</dbReference>
<dbReference type="EMBL" id="JACOOE010000002">
    <property type="protein sequence ID" value="MBC5604077.1"/>
    <property type="molecule type" value="Genomic_DNA"/>
</dbReference>
<evidence type="ECO:0000256" key="3">
    <source>
        <dbReference type="SAM" id="SignalP"/>
    </source>
</evidence>
<keyword evidence="1" id="KW-0597">Phosphoprotein</keyword>
<evidence type="ECO:0000256" key="1">
    <source>
        <dbReference type="ARBA" id="ARBA00022553"/>
    </source>
</evidence>